<reference evidence="6 7" key="1">
    <citation type="submission" date="2019-10" db="EMBL/GenBank/DDBJ databases">
        <title>Alkaliphilus serpentinus sp. nov. and Alkaliphilus pronyensis sp. nov., two novel anaerobic alkaliphilic species isolated from the serpentinized-hosted hydrothermal field of the Prony Bay (New Caledonia).</title>
        <authorList>
            <person name="Postec A."/>
        </authorList>
    </citation>
    <scope>NUCLEOTIDE SEQUENCE [LARGE SCALE GENOMIC DNA]</scope>
    <source>
        <strain evidence="6 7">LacT</strain>
    </source>
</reference>
<gene>
    <name evidence="6" type="ORF">F8153_01805</name>
</gene>
<protein>
    <submittedName>
        <fullName evidence="6">ABC transporter ATP-binding protein</fullName>
    </submittedName>
</protein>
<keyword evidence="4 6" id="KW-0067">ATP-binding</keyword>
<dbReference type="AlphaFoldDB" id="A0A833HR32"/>
<dbReference type="CDD" id="cd03230">
    <property type="entry name" value="ABC_DR_subfamily_A"/>
    <property type="match status" value="1"/>
</dbReference>
<keyword evidence="7" id="KW-1185">Reference proteome</keyword>
<dbReference type="InterPro" id="IPR003439">
    <property type="entry name" value="ABC_transporter-like_ATP-bd"/>
</dbReference>
<comment type="caution">
    <text evidence="6">The sequence shown here is derived from an EMBL/GenBank/DDBJ whole genome shotgun (WGS) entry which is preliminary data.</text>
</comment>
<dbReference type="EMBL" id="WBZB01000006">
    <property type="protein sequence ID" value="KAB3532825.1"/>
    <property type="molecule type" value="Genomic_DNA"/>
</dbReference>
<dbReference type="InterPro" id="IPR027417">
    <property type="entry name" value="P-loop_NTPase"/>
</dbReference>
<comment type="similarity">
    <text evidence="1">Belongs to the ABC transporter superfamily.</text>
</comment>
<dbReference type="OrthoDB" id="9804819at2"/>
<dbReference type="PANTHER" id="PTHR42711">
    <property type="entry name" value="ABC TRANSPORTER ATP-BINDING PROTEIN"/>
    <property type="match status" value="1"/>
</dbReference>
<evidence type="ECO:0000313" key="7">
    <source>
        <dbReference type="Proteomes" id="UP000465601"/>
    </source>
</evidence>
<sequence length="301" mass="34149">MKEIISIKDVSKKFGDKTALKDISFDVNMGEIIGIVGHNGAGKTTLINCMVDIYQPDKGNIDFIFDKKSLYDHIGVQMQNSYFEPRSKVIDICKLYKKLTNSDANILELLEEFELKDEAKNNISNLSGGKKQRLAILLTLIHQPEVVFLDELTSGLDPVARRRVWEVLKLVNKKKATTIILTSHFLDEIEYLADRILILNKGEMAYMGTVGDSIERYSDGEKVIEFQIKDERASFKLAKYNAVELPGNRYQIKTKDDERVLKGLIDDAGIRNLIVKSPTLEDVFLKIAGYRLDSEGRIVNE</sequence>
<name>A0A833HR32_9FIRM</name>
<feature type="domain" description="ABC transporter" evidence="5">
    <location>
        <begin position="5"/>
        <end position="226"/>
    </location>
</feature>
<proteinExistence type="inferred from homology"/>
<evidence type="ECO:0000313" key="6">
    <source>
        <dbReference type="EMBL" id="KAB3532825.1"/>
    </source>
</evidence>
<evidence type="ECO:0000256" key="1">
    <source>
        <dbReference type="ARBA" id="ARBA00005417"/>
    </source>
</evidence>
<evidence type="ECO:0000256" key="3">
    <source>
        <dbReference type="ARBA" id="ARBA00022741"/>
    </source>
</evidence>
<dbReference type="PANTHER" id="PTHR42711:SF5">
    <property type="entry name" value="ABC TRANSPORTER ATP-BINDING PROTEIN NATA"/>
    <property type="match status" value="1"/>
</dbReference>
<dbReference type="SUPFAM" id="SSF52540">
    <property type="entry name" value="P-loop containing nucleoside triphosphate hydrolases"/>
    <property type="match status" value="1"/>
</dbReference>
<dbReference type="SMART" id="SM00382">
    <property type="entry name" value="AAA"/>
    <property type="match status" value="1"/>
</dbReference>
<dbReference type="Pfam" id="PF00005">
    <property type="entry name" value="ABC_tran"/>
    <property type="match status" value="1"/>
</dbReference>
<keyword evidence="3" id="KW-0547">Nucleotide-binding</keyword>
<dbReference type="Proteomes" id="UP000465601">
    <property type="component" value="Unassembled WGS sequence"/>
</dbReference>
<evidence type="ECO:0000256" key="4">
    <source>
        <dbReference type="ARBA" id="ARBA00022840"/>
    </source>
</evidence>
<dbReference type="InterPro" id="IPR003593">
    <property type="entry name" value="AAA+_ATPase"/>
</dbReference>
<dbReference type="GO" id="GO:0005524">
    <property type="term" value="F:ATP binding"/>
    <property type="evidence" value="ECO:0007669"/>
    <property type="project" value="UniProtKB-KW"/>
</dbReference>
<dbReference type="GO" id="GO:0016887">
    <property type="term" value="F:ATP hydrolysis activity"/>
    <property type="evidence" value="ECO:0007669"/>
    <property type="project" value="InterPro"/>
</dbReference>
<accession>A0A833HR32</accession>
<dbReference type="InterPro" id="IPR050763">
    <property type="entry name" value="ABC_transporter_ATP-binding"/>
</dbReference>
<dbReference type="RefSeq" id="WP_151864637.1">
    <property type="nucleotide sequence ID" value="NZ_WBZB01000006.1"/>
</dbReference>
<keyword evidence="2" id="KW-0813">Transport</keyword>
<evidence type="ECO:0000256" key="2">
    <source>
        <dbReference type="ARBA" id="ARBA00022448"/>
    </source>
</evidence>
<evidence type="ECO:0000259" key="5">
    <source>
        <dbReference type="PROSITE" id="PS50893"/>
    </source>
</evidence>
<dbReference type="Gene3D" id="3.40.50.300">
    <property type="entry name" value="P-loop containing nucleotide triphosphate hydrolases"/>
    <property type="match status" value="1"/>
</dbReference>
<organism evidence="6 7">
    <name type="scientific">Alkaliphilus serpentinus</name>
    <dbReference type="NCBI Taxonomy" id="1482731"/>
    <lineage>
        <taxon>Bacteria</taxon>
        <taxon>Bacillati</taxon>
        <taxon>Bacillota</taxon>
        <taxon>Clostridia</taxon>
        <taxon>Peptostreptococcales</taxon>
        <taxon>Natronincolaceae</taxon>
        <taxon>Alkaliphilus</taxon>
    </lineage>
</organism>
<dbReference type="PROSITE" id="PS50893">
    <property type="entry name" value="ABC_TRANSPORTER_2"/>
    <property type="match status" value="1"/>
</dbReference>